<feature type="chain" id="PRO_5029556318" evidence="1">
    <location>
        <begin position="21"/>
        <end position="168"/>
    </location>
</feature>
<dbReference type="PANTHER" id="PTHR47027:SF20">
    <property type="entry name" value="REVERSE TRANSCRIPTASE-LIKE PROTEIN WITH RNA-DIRECTED DNA POLYMERASE DOMAIN"/>
    <property type="match status" value="1"/>
</dbReference>
<organism evidence="2 3">
    <name type="scientific">Haemonchus contortus</name>
    <name type="common">Barber pole worm</name>
    <dbReference type="NCBI Taxonomy" id="6289"/>
    <lineage>
        <taxon>Eukaryota</taxon>
        <taxon>Metazoa</taxon>
        <taxon>Ecdysozoa</taxon>
        <taxon>Nematoda</taxon>
        <taxon>Chromadorea</taxon>
        <taxon>Rhabditida</taxon>
        <taxon>Rhabditina</taxon>
        <taxon>Rhabditomorpha</taxon>
        <taxon>Strongyloidea</taxon>
        <taxon>Trichostrongylidae</taxon>
        <taxon>Haemonchus</taxon>
    </lineage>
</organism>
<reference evidence="3" key="1">
    <citation type="submission" date="2020-12" db="UniProtKB">
        <authorList>
            <consortium name="WormBaseParasite"/>
        </authorList>
    </citation>
    <scope>IDENTIFICATION</scope>
    <source>
        <strain evidence="3">MHco3</strain>
    </source>
</reference>
<dbReference type="WBParaSite" id="HCON_00146750-00001">
    <property type="protein sequence ID" value="HCON_00146750-00001"/>
    <property type="gene ID" value="HCON_00146750"/>
</dbReference>
<dbReference type="OrthoDB" id="5807916at2759"/>
<evidence type="ECO:0000256" key="1">
    <source>
        <dbReference type="SAM" id="SignalP"/>
    </source>
</evidence>
<evidence type="ECO:0000313" key="3">
    <source>
        <dbReference type="WBParaSite" id="HCON_00146750-00001"/>
    </source>
</evidence>
<dbReference type="Proteomes" id="UP000025227">
    <property type="component" value="Unplaced"/>
</dbReference>
<evidence type="ECO:0000313" key="2">
    <source>
        <dbReference type="Proteomes" id="UP000025227"/>
    </source>
</evidence>
<name>A0A7I4YUK3_HAECO</name>
<keyword evidence="2" id="KW-1185">Reference proteome</keyword>
<proteinExistence type="predicted"/>
<dbReference type="AlphaFoldDB" id="A0A7I4YUK3"/>
<feature type="signal peptide" evidence="1">
    <location>
        <begin position="1"/>
        <end position="20"/>
    </location>
</feature>
<keyword evidence="1" id="KW-0732">Signal</keyword>
<protein>
    <submittedName>
        <fullName evidence="3">Reverse transcriptase domain-containing protein</fullName>
    </submittedName>
</protein>
<dbReference type="PANTHER" id="PTHR47027">
    <property type="entry name" value="REVERSE TRANSCRIPTASE DOMAIN-CONTAINING PROTEIN"/>
    <property type="match status" value="1"/>
</dbReference>
<accession>A0A7I4YUK3</accession>
<sequence length="168" mass="19186">MFVCMYVCMYVCVFTQFCFTGKNTFREWEDLGVKVDGRCLHHLRFADDIVLITPNIEQAKQILAEFDSGRIGLRLNLMKTMFMKNGLVPDAPFTLNGMNISECSSYGHLGREVNMMNDLAPGLCRRKRAAWRAFKNVEGLVKNIKNIRLRALLFDTAVLPALTYASDF</sequence>